<evidence type="ECO:0000256" key="1">
    <source>
        <dbReference type="SAM" id="Phobius"/>
    </source>
</evidence>
<feature type="transmembrane region" description="Helical" evidence="1">
    <location>
        <begin position="275"/>
        <end position="293"/>
    </location>
</feature>
<keyword evidence="1" id="KW-0472">Membrane</keyword>
<dbReference type="Proteomes" id="UP000294498">
    <property type="component" value="Unassembled WGS sequence"/>
</dbReference>
<gene>
    <name evidence="3" type="ORF">EDB95_3323</name>
</gene>
<proteinExistence type="predicted"/>
<organism evidence="3 4">
    <name type="scientific">Dinghuibacter silviterrae</name>
    <dbReference type="NCBI Taxonomy" id="1539049"/>
    <lineage>
        <taxon>Bacteria</taxon>
        <taxon>Pseudomonadati</taxon>
        <taxon>Bacteroidota</taxon>
        <taxon>Chitinophagia</taxon>
        <taxon>Chitinophagales</taxon>
        <taxon>Chitinophagaceae</taxon>
        <taxon>Dinghuibacter</taxon>
    </lineage>
</organism>
<evidence type="ECO:0000313" key="4">
    <source>
        <dbReference type="Proteomes" id="UP000294498"/>
    </source>
</evidence>
<reference evidence="3 4" key="1">
    <citation type="submission" date="2019-03" db="EMBL/GenBank/DDBJ databases">
        <title>Genomic Encyclopedia of Type Strains, Phase IV (KMG-IV): sequencing the most valuable type-strain genomes for metagenomic binning, comparative biology and taxonomic classification.</title>
        <authorList>
            <person name="Goeker M."/>
        </authorList>
    </citation>
    <scope>NUCLEOTIDE SEQUENCE [LARGE SCALE GENOMIC DNA]</scope>
    <source>
        <strain evidence="3 4">DSM 100059</strain>
    </source>
</reference>
<dbReference type="PANTHER" id="PTHR35793">
    <property type="entry name" value="INNER MEMBRANE PROTEIN YJIG"/>
    <property type="match status" value="1"/>
</dbReference>
<dbReference type="OrthoDB" id="9805623at2"/>
<keyword evidence="1" id="KW-0812">Transmembrane</keyword>
<keyword evidence="1" id="KW-1133">Transmembrane helix</keyword>
<feature type="domain" description="Nucleoside transporter/FeoB GTPase Gate" evidence="2">
    <location>
        <begin position="52"/>
        <end position="159"/>
    </location>
</feature>
<dbReference type="InterPro" id="IPR052549">
    <property type="entry name" value="SpmB"/>
</dbReference>
<feature type="transmembrane region" description="Helical" evidence="1">
    <location>
        <begin position="203"/>
        <end position="222"/>
    </location>
</feature>
<feature type="transmembrane region" description="Helical" evidence="1">
    <location>
        <begin position="142"/>
        <end position="162"/>
    </location>
</feature>
<evidence type="ECO:0000313" key="3">
    <source>
        <dbReference type="EMBL" id="TDX02268.1"/>
    </source>
</evidence>
<sequence length="411" mass="43917">MALNIVWFAFFAVALGIACVKFAVTGDAGIFKVLGEGVFDAAKTSITDVAIPLAGAMIFFLGLLNIGEKAGIVRRLSRLLGPFFQRLFPAVPKDHPATGHMVMNFSANMLGLDNAATPFALKAMDSLQTLNPDKDTASDAQIMFLVLHTSGLTLIPLTAIAFRASMGSLQPAAIFVPCALATVSSTIMSILVMTVVQRIKIDWVLALGLLALAALVAGLLLLVNSMGEAQRNTFSQVSGNLLLLLLIVAFLTAGLIKKVPLFDAFIDGAKDGWNVVVRIMPYLVGMLVGIRLFRDSGALDYVVQGITWVVAKAGINTDFTPALPVALMRPFSGSGSRGMMLDVMKRYKPDSFPGSLASIMQNSAETTFLIIAMYFGSVGIKKVRYAIWTGLLADLLGVVCAIVIAYIFFHT</sequence>
<accession>A0A4R8DWF0</accession>
<feature type="transmembrane region" description="Helical" evidence="1">
    <location>
        <begin position="174"/>
        <end position="196"/>
    </location>
</feature>
<dbReference type="Pfam" id="PF07670">
    <property type="entry name" value="Gate"/>
    <property type="match status" value="2"/>
</dbReference>
<dbReference type="InterPro" id="IPR011415">
    <property type="entry name" value="SpmA_SpmB"/>
</dbReference>
<feature type="domain" description="Nucleoside transporter/FeoB GTPase Gate" evidence="2">
    <location>
        <begin position="276"/>
        <end position="381"/>
    </location>
</feature>
<dbReference type="PANTHER" id="PTHR35793:SF2">
    <property type="entry name" value="INNER MEMBRANE PROTEIN YJIG"/>
    <property type="match status" value="1"/>
</dbReference>
<dbReference type="InterPro" id="IPR011642">
    <property type="entry name" value="Gate_dom"/>
</dbReference>
<comment type="caution">
    <text evidence="3">The sequence shown here is derived from an EMBL/GenBank/DDBJ whole genome shotgun (WGS) entry which is preliminary data.</text>
</comment>
<feature type="transmembrane region" description="Helical" evidence="1">
    <location>
        <begin position="387"/>
        <end position="409"/>
    </location>
</feature>
<dbReference type="EMBL" id="SODV01000001">
    <property type="protein sequence ID" value="TDX02268.1"/>
    <property type="molecule type" value="Genomic_DNA"/>
</dbReference>
<protein>
    <submittedName>
        <fullName evidence="3">Spore maturation protein SpmA</fullName>
    </submittedName>
</protein>
<keyword evidence="4" id="KW-1185">Reference proteome</keyword>
<dbReference type="PIRSF" id="PIRSF036542">
    <property type="entry name" value="SpmA_SpmB"/>
    <property type="match status" value="1"/>
</dbReference>
<dbReference type="AlphaFoldDB" id="A0A4R8DWF0"/>
<dbReference type="RefSeq" id="WP_133994889.1">
    <property type="nucleotide sequence ID" value="NZ_SODV01000001.1"/>
</dbReference>
<dbReference type="GO" id="GO:0005886">
    <property type="term" value="C:plasma membrane"/>
    <property type="evidence" value="ECO:0007669"/>
    <property type="project" value="TreeGrafter"/>
</dbReference>
<feature type="transmembrane region" description="Helical" evidence="1">
    <location>
        <begin position="354"/>
        <end position="375"/>
    </location>
</feature>
<feature type="transmembrane region" description="Helical" evidence="1">
    <location>
        <begin position="234"/>
        <end position="255"/>
    </location>
</feature>
<feature type="transmembrane region" description="Helical" evidence="1">
    <location>
        <begin position="49"/>
        <end position="67"/>
    </location>
</feature>
<evidence type="ECO:0000259" key="2">
    <source>
        <dbReference type="Pfam" id="PF07670"/>
    </source>
</evidence>
<name>A0A4R8DWF0_9BACT</name>